<dbReference type="SMART" id="SM00487">
    <property type="entry name" value="DEXDc"/>
    <property type="match status" value="1"/>
</dbReference>
<dbReference type="InterPro" id="IPR014001">
    <property type="entry name" value="Helicase_ATP-bd"/>
</dbReference>
<dbReference type="InterPro" id="IPR049730">
    <property type="entry name" value="SNF2/RAD54-like_C"/>
</dbReference>
<feature type="compositionally biased region" description="Polar residues" evidence="5">
    <location>
        <begin position="190"/>
        <end position="200"/>
    </location>
</feature>
<dbReference type="AlphaFoldDB" id="A0A8H3G2I7"/>
<dbReference type="GO" id="GO:0016787">
    <property type="term" value="F:hydrolase activity"/>
    <property type="evidence" value="ECO:0007669"/>
    <property type="project" value="UniProtKB-KW"/>
</dbReference>
<dbReference type="Pfam" id="PF00176">
    <property type="entry name" value="SNF2-rel_dom"/>
    <property type="match status" value="1"/>
</dbReference>
<dbReference type="CDD" id="cd18793">
    <property type="entry name" value="SF2_C_SNF"/>
    <property type="match status" value="1"/>
</dbReference>
<dbReference type="GO" id="GO:0004386">
    <property type="term" value="F:helicase activity"/>
    <property type="evidence" value="ECO:0007669"/>
    <property type="project" value="UniProtKB-KW"/>
</dbReference>
<dbReference type="GO" id="GO:0005524">
    <property type="term" value="F:ATP binding"/>
    <property type="evidence" value="ECO:0007669"/>
    <property type="project" value="UniProtKB-KW"/>
</dbReference>
<dbReference type="Proteomes" id="UP000664534">
    <property type="component" value="Unassembled WGS sequence"/>
</dbReference>
<dbReference type="GO" id="GO:0008094">
    <property type="term" value="F:ATP-dependent activity, acting on DNA"/>
    <property type="evidence" value="ECO:0007669"/>
    <property type="project" value="TreeGrafter"/>
</dbReference>
<evidence type="ECO:0000313" key="9">
    <source>
        <dbReference type="Proteomes" id="UP000664534"/>
    </source>
</evidence>
<evidence type="ECO:0000256" key="1">
    <source>
        <dbReference type="ARBA" id="ARBA00022741"/>
    </source>
</evidence>
<dbReference type="GO" id="GO:0005634">
    <property type="term" value="C:nucleus"/>
    <property type="evidence" value="ECO:0007669"/>
    <property type="project" value="TreeGrafter"/>
</dbReference>
<dbReference type="InterPro" id="IPR038718">
    <property type="entry name" value="SNF2-like_sf"/>
</dbReference>
<keyword evidence="3" id="KW-0347">Helicase</keyword>
<evidence type="ECO:0000256" key="4">
    <source>
        <dbReference type="ARBA" id="ARBA00022840"/>
    </source>
</evidence>
<dbReference type="SMART" id="SM00490">
    <property type="entry name" value="HELICc"/>
    <property type="match status" value="1"/>
</dbReference>
<dbReference type="PROSITE" id="PS51194">
    <property type="entry name" value="HELICASE_CTER"/>
    <property type="match status" value="1"/>
</dbReference>
<comment type="caution">
    <text evidence="8">The sequence shown here is derived from an EMBL/GenBank/DDBJ whole genome shotgun (WGS) entry which is preliminary data.</text>
</comment>
<dbReference type="InterPro" id="IPR050628">
    <property type="entry name" value="SNF2_RAD54_helicase_TF"/>
</dbReference>
<keyword evidence="4" id="KW-0067">ATP-binding</keyword>
<accession>A0A8H3G2I7</accession>
<keyword evidence="2" id="KW-0378">Hydrolase</keyword>
<dbReference type="InterPro" id="IPR001650">
    <property type="entry name" value="Helicase_C-like"/>
</dbReference>
<dbReference type="OrthoDB" id="448448at2759"/>
<evidence type="ECO:0000259" key="6">
    <source>
        <dbReference type="PROSITE" id="PS51192"/>
    </source>
</evidence>
<dbReference type="PROSITE" id="PS51192">
    <property type="entry name" value="HELICASE_ATP_BIND_1"/>
    <property type="match status" value="1"/>
</dbReference>
<name>A0A8H3G2I7_9LECA</name>
<feature type="region of interest" description="Disordered" evidence="5">
    <location>
        <begin position="180"/>
        <end position="200"/>
    </location>
</feature>
<reference evidence="8" key="1">
    <citation type="submission" date="2021-03" db="EMBL/GenBank/DDBJ databases">
        <authorList>
            <person name="Tagirdzhanova G."/>
        </authorList>
    </citation>
    <scope>NUCLEOTIDE SEQUENCE</scope>
</reference>
<dbReference type="InterPro" id="IPR027417">
    <property type="entry name" value="P-loop_NTPase"/>
</dbReference>
<dbReference type="Pfam" id="PF00271">
    <property type="entry name" value="Helicase_C"/>
    <property type="match status" value="1"/>
</dbReference>
<dbReference type="GO" id="GO:0006281">
    <property type="term" value="P:DNA repair"/>
    <property type="evidence" value="ECO:0007669"/>
    <property type="project" value="TreeGrafter"/>
</dbReference>
<feature type="region of interest" description="Disordered" evidence="5">
    <location>
        <begin position="271"/>
        <end position="293"/>
    </location>
</feature>
<feature type="domain" description="Helicase C-terminal" evidence="7">
    <location>
        <begin position="757"/>
        <end position="886"/>
    </location>
</feature>
<sequence>MGSVSPYKRKRLENIANFQGETPQCYLADNDNQGEGVKRICVTAQQLSGPDQGVLGVRPQLTIDARIKSSQPPQIAHPGLLNTSTETFELSCRHETSEKSTVGQVCFGMLDGVPVHRSQSNVIDVNSSSTPVIFISDKGTLQLQTSTGHQIGKLEPRYSKVLQVLQDEKDMELQAYVVPTLSRKPHRGQAKNSSQEPKPSRVKSVSLSVILYGTMDIFEATGQFFEQCSEFLQSPFLCDRNVPYRNPQSLSGKDQHAPMTFQLEDEHYDSQIETTEPGPDPAAALETEDALQETQAPSPITATLYSHQKRALSFMLIRELGSTVASDPINLLQMLSTTPNNLTNRWSEVTKDVCTYCPGEVRGGILADSMGLGKSLTVISLLAMDWSHRPQNSQGTTPTLLVVTLALIRSWEEEFRKHLHPQTLRCWTYHGRNRSNDVARMLGYDVVLTTYDIVAQEWRDVDKQLHPVLFSTNWRRIVLDEAHEIRSGNSLRAKAIFALRGSLKWLITGTPIQNRWEDLASLLRFLRIYPDNDFGSLKAMLRQGVGDSPIRSMLASICLRRSKNAIDLPERIDRIHKVDFAADEDSHYTSMSDLVTGCLQEEAEHPLLGTYANVLAKINALRQICNLGTHYQGQLPGPIELGNRGTATQFLFEGMLSAGFAICTRCNETLAKADSSAASESNGDTVETGQPWLATCGELICASCCTSCFPLLNVADGLSGPACQHQPSCEFSAVNMSGSSAVPTYTPESRLPVKMRALQNDLLAIPKEDKCIIIFSFWTSTLDVVATALDKIHLPYTRVDGTMPNNKRQEALKSFTAGSHFRAILMSLKCGSMGLNLTAANHVFLMEPQWNPMIEDQALDRVYRIGQMKRVTTTRYIVNNTLEGVC</sequence>
<feature type="domain" description="Helicase ATP-binding" evidence="6">
    <location>
        <begin position="355"/>
        <end position="529"/>
    </location>
</feature>
<dbReference type="Gene3D" id="3.40.50.10810">
    <property type="entry name" value="Tandem AAA-ATPase domain"/>
    <property type="match status" value="1"/>
</dbReference>
<organism evidence="8 9">
    <name type="scientific">Imshaugia aleurites</name>
    <dbReference type="NCBI Taxonomy" id="172621"/>
    <lineage>
        <taxon>Eukaryota</taxon>
        <taxon>Fungi</taxon>
        <taxon>Dikarya</taxon>
        <taxon>Ascomycota</taxon>
        <taxon>Pezizomycotina</taxon>
        <taxon>Lecanoromycetes</taxon>
        <taxon>OSLEUM clade</taxon>
        <taxon>Lecanoromycetidae</taxon>
        <taxon>Lecanorales</taxon>
        <taxon>Lecanorineae</taxon>
        <taxon>Parmeliaceae</taxon>
        <taxon>Imshaugia</taxon>
    </lineage>
</organism>
<dbReference type="PANTHER" id="PTHR45626:SF17">
    <property type="entry name" value="HELICASE-LIKE TRANSCRIPTION FACTOR"/>
    <property type="match status" value="1"/>
</dbReference>
<evidence type="ECO:0000256" key="3">
    <source>
        <dbReference type="ARBA" id="ARBA00022806"/>
    </source>
</evidence>
<dbReference type="SUPFAM" id="SSF52540">
    <property type="entry name" value="P-loop containing nucleoside triphosphate hydrolases"/>
    <property type="match status" value="2"/>
</dbReference>
<keyword evidence="9" id="KW-1185">Reference proteome</keyword>
<dbReference type="EMBL" id="CAJPDT010000077">
    <property type="protein sequence ID" value="CAF9934575.1"/>
    <property type="molecule type" value="Genomic_DNA"/>
</dbReference>
<evidence type="ECO:0000256" key="5">
    <source>
        <dbReference type="SAM" id="MobiDB-lite"/>
    </source>
</evidence>
<evidence type="ECO:0000259" key="7">
    <source>
        <dbReference type="PROSITE" id="PS51194"/>
    </source>
</evidence>
<protein>
    <submittedName>
        <fullName evidence="8">Uncharacterized protein</fullName>
    </submittedName>
</protein>
<dbReference type="Gene3D" id="3.40.50.300">
    <property type="entry name" value="P-loop containing nucleotide triphosphate hydrolases"/>
    <property type="match status" value="1"/>
</dbReference>
<dbReference type="InterPro" id="IPR000330">
    <property type="entry name" value="SNF2_N"/>
</dbReference>
<dbReference type="PANTHER" id="PTHR45626">
    <property type="entry name" value="TRANSCRIPTION TERMINATION FACTOR 2-RELATED"/>
    <property type="match status" value="1"/>
</dbReference>
<evidence type="ECO:0000256" key="2">
    <source>
        <dbReference type="ARBA" id="ARBA00022801"/>
    </source>
</evidence>
<dbReference type="CDD" id="cd18008">
    <property type="entry name" value="DEXDc_SHPRH-like"/>
    <property type="match status" value="1"/>
</dbReference>
<gene>
    <name evidence="8" type="ORF">IMSHALPRED_009767</name>
</gene>
<keyword evidence="1" id="KW-0547">Nucleotide-binding</keyword>
<proteinExistence type="predicted"/>
<evidence type="ECO:0000313" key="8">
    <source>
        <dbReference type="EMBL" id="CAF9934575.1"/>
    </source>
</evidence>